<feature type="domain" description="DUF2344" evidence="1">
    <location>
        <begin position="1"/>
        <end position="136"/>
    </location>
</feature>
<protein>
    <submittedName>
        <fullName evidence="2">DUF2344 domain-containing protein</fullName>
    </submittedName>
</protein>
<dbReference type="InterPro" id="IPR018768">
    <property type="entry name" value="DUF2344"/>
</dbReference>
<feature type="non-terminal residue" evidence="2">
    <location>
        <position position="1"/>
    </location>
</feature>
<evidence type="ECO:0000259" key="1">
    <source>
        <dbReference type="Pfam" id="PF10105"/>
    </source>
</evidence>
<evidence type="ECO:0000313" key="3">
    <source>
        <dbReference type="Proteomes" id="UP000824139"/>
    </source>
</evidence>
<dbReference type="AlphaFoldDB" id="A0A9D1FXQ3"/>
<comment type="caution">
    <text evidence="2">The sequence shown here is derived from an EMBL/GenBank/DDBJ whole genome shotgun (WGS) entry which is preliminary data.</text>
</comment>
<name>A0A9D1FXQ3_9BACT</name>
<dbReference type="Pfam" id="PF10105">
    <property type="entry name" value="DUF2344"/>
    <property type="match status" value="1"/>
</dbReference>
<reference evidence="2" key="1">
    <citation type="submission" date="2020-10" db="EMBL/GenBank/DDBJ databases">
        <authorList>
            <person name="Gilroy R."/>
        </authorList>
    </citation>
    <scope>NUCLEOTIDE SEQUENCE</scope>
    <source>
        <strain evidence="2">CHK152-2994</strain>
    </source>
</reference>
<reference evidence="2" key="2">
    <citation type="journal article" date="2021" name="PeerJ">
        <title>Extensive microbial diversity within the chicken gut microbiome revealed by metagenomics and culture.</title>
        <authorList>
            <person name="Gilroy R."/>
            <person name="Ravi A."/>
            <person name="Getino M."/>
            <person name="Pursley I."/>
            <person name="Horton D.L."/>
            <person name="Alikhan N.F."/>
            <person name="Baker D."/>
            <person name="Gharbi K."/>
            <person name="Hall N."/>
            <person name="Watson M."/>
            <person name="Adriaenssens E.M."/>
            <person name="Foster-Nyarko E."/>
            <person name="Jarju S."/>
            <person name="Secka A."/>
            <person name="Antonio M."/>
            <person name="Oren A."/>
            <person name="Chaudhuri R.R."/>
            <person name="La Ragione R."/>
            <person name="Hildebrand F."/>
            <person name="Pallen M.J."/>
        </authorList>
    </citation>
    <scope>NUCLEOTIDE SEQUENCE</scope>
    <source>
        <strain evidence="2">CHK152-2994</strain>
    </source>
</reference>
<accession>A0A9D1FXQ3</accession>
<evidence type="ECO:0000313" key="2">
    <source>
        <dbReference type="EMBL" id="HIS83895.1"/>
    </source>
</evidence>
<proteinExistence type="predicted"/>
<sequence>FSLGFNPSMKVSMGVALPLFEESLTEFVDIELYDDILECELQLKLEKVLPPQSQIISIVKLEKGAKSIDNTVFWAEYKVEISDPALYDFEKLVYNTNRVLSSDEIYIEKKNKKGLIKKVDIKQCIKSYRFADESLFIVLKTGQNLEGGIPSLRADTLMELISPDVKFDITRTRFFDEKELEV</sequence>
<dbReference type="NCBIfam" id="TIGR03936">
    <property type="entry name" value="sam_1_link_chp"/>
    <property type="match status" value="1"/>
</dbReference>
<organism evidence="2 3">
    <name type="scientific">Candidatus Scatenecus faecavium</name>
    <dbReference type="NCBI Taxonomy" id="2840915"/>
    <lineage>
        <taxon>Bacteria</taxon>
        <taxon>Candidatus Scatenecus</taxon>
    </lineage>
</organism>
<gene>
    <name evidence="2" type="ORF">IAD41_09860</name>
</gene>
<dbReference type="Proteomes" id="UP000824139">
    <property type="component" value="Unassembled WGS sequence"/>
</dbReference>
<dbReference type="EMBL" id="DVJO01000216">
    <property type="protein sequence ID" value="HIS83895.1"/>
    <property type="molecule type" value="Genomic_DNA"/>
</dbReference>